<dbReference type="Pfam" id="PF02785">
    <property type="entry name" value="Biotin_carb_C"/>
    <property type="match status" value="1"/>
</dbReference>
<evidence type="ECO:0000259" key="15">
    <source>
        <dbReference type="PROSITE" id="PS50979"/>
    </source>
</evidence>
<dbReference type="InterPro" id="IPR016185">
    <property type="entry name" value="PreATP-grasp_dom_sf"/>
</dbReference>
<feature type="domain" description="ATP-grasp" evidence="14">
    <location>
        <begin position="122"/>
        <end position="317"/>
    </location>
</feature>
<dbReference type="AlphaFoldDB" id="A0A2S9YIB2"/>
<comment type="function">
    <text evidence="1 13">This protein is a component of the acetyl coenzyme A carboxylase complex; first, biotin carboxylase catalyzes the carboxylation of the carrier protein and then the transcarboxylase transfers the carboxyl group to form malonyl-CoA.</text>
</comment>
<dbReference type="OrthoDB" id="9769961at2"/>
<evidence type="ECO:0000256" key="13">
    <source>
        <dbReference type="RuleBase" id="RU365063"/>
    </source>
</evidence>
<name>A0A2S9YIB2_9BACT</name>
<dbReference type="UniPathway" id="UPA00655">
    <property type="reaction ID" value="UER00711"/>
</dbReference>
<dbReference type="SMART" id="SM00878">
    <property type="entry name" value="Biotin_carb_C"/>
    <property type="match status" value="1"/>
</dbReference>
<evidence type="ECO:0000313" key="17">
    <source>
        <dbReference type="Proteomes" id="UP000238823"/>
    </source>
</evidence>
<dbReference type="EC" id="6.3.4.14" evidence="4 13"/>
<dbReference type="PANTHER" id="PTHR48095:SF2">
    <property type="entry name" value="BIOTIN CARBOXYLASE, CHLOROPLASTIC"/>
    <property type="match status" value="1"/>
</dbReference>
<protein>
    <recommendedName>
        <fullName evidence="4 13">Biotin carboxylase</fullName>
        <ecNumber evidence="4 13">6.3.4.14</ecNumber>
    </recommendedName>
    <alternativeName>
        <fullName evidence="13">Acetyl-coenzyme A carboxylase biotin carboxylase subunit A</fullName>
    </alternativeName>
</protein>
<keyword evidence="13" id="KW-0444">Lipid biosynthesis</keyword>
<dbReference type="GO" id="GO:0004075">
    <property type="term" value="F:biotin carboxylase activity"/>
    <property type="evidence" value="ECO:0007669"/>
    <property type="project" value="UniProtKB-EC"/>
</dbReference>
<dbReference type="InterPro" id="IPR011054">
    <property type="entry name" value="Rudment_hybrid_motif"/>
</dbReference>
<evidence type="ECO:0000256" key="5">
    <source>
        <dbReference type="ARBA" id="ARBA00022598"/>
    </source>
</evidence>
<evidence type="ECO:0000256" key="4">
    <source>
        <dbReference type="ARBA" id="ARBA00013263"/>
    </source>
</evidence>
<dbReference type="SUPFAM" id="SSF51246">
    <property type="entry name" value="Rudiment single hybrid motif"/>
    <property type="match status" value="1"/>
</dbReference>
<dbReference type="SUPFAM" id="SSF56059">
    <property type="entry name" value="Glutathione synthetase ATP-binding domain-like"/>
    <property type="match status" value="1"/>
</dbReference>
<dbReference type="PROSITE" id="PS50979">
    <property type="entry name" value="BC"/>
    <property type="match status" value="1"/>
</dbReference>
<evidence type="ECO:0000256" key="2">
    <source>
        <dbReference type="ARBA" id="ARBA00004956"/>
    </source>
</evidence>
<dbReference type="GO" id="GO:0005524">
    <property type="term" value="F:ATP binding"/>
    <property type="evidence" value="ECO:0007669"/>
    <property type="project" value="UniProtKB-UniRule"/>
</dbReference>
<dbReference type="Proteomes" id="UP000238823">
    <property type="component" value="Unassembled WGS sequence"/>
</dbReference>
<keyword evidence="9" id="KW-0460">Magnesium</keyword>
<evidence type="ECO:0000313" key="16">
    <source>
        <dbReference type="EMBL" id="PRQ04848.1"/>
    </source>
</evidence>
<evidence type="ECO:0000256" key="6">
    <source>
        <dbReference type="ARBA" id="ARBA00022723"/>
    </source>
</evidence>
<dbReference type="FunFam" id="3.40.50.20:FF:000010">
    <property type="entry name" value="Propionyl-CoA carboxylase subunit alpha"/>
    <property type="match status" value="1"/>
</dbReference>
<sequence length="457" mass="49919">MTEIRKVLIANRGEIALRVIRACREVGIKTVAVHSTVDEMALHTRFADEAVCIGPGPASKSYLNIHNLIAAAEISGADAVHPGYGFLSERAEFADAVQKCGMTFIGPDPDHMRLMGDKVQARETMQKAGVPVLPGTGVLESGEQARAAAESIGLPVILKASAGGGGRGMKIVWDIDKIASTLETAQAEAQAAFGCGDMYLERYVQSPRHIEIQIVADKHGGVIDLFERECSVQRRHQKVIEEAPAANFPEAVRAKMREAAIAAARAISYHSLGTVEFLLDGDHFYFMEMNTRVQVEHCVTEMVTGVDLVQEQIRLAAGEPLGHLQREFRPRGHSIECRLNAEDPVNFAPHPGTITALHLPGGTGVRVDTHVYQGYTVSPYYDSMLGKLIVHAPTREQAIARMRRALGECVIEGISTNIALHRWILKQPPFVTGVYDTHFLERDLDSDGVRAELNSHA</sequence>
<dbReference type="FunFam" id="3.30.1490.20:FF:000003">
    <property type="entry name" value="acetyl-CoA carboxylase isoform X1"/>
    <property type="match status" value="1"/>
</dbReference>
<comment type="caution">
    <text evidence="16">The sequence shown here is derived from an EMBL/GenBank/DDBJ whole genome shotgun (WGS) entry which is preliminary data.</text>
</comment>
<evidence type="ECO:0000256" key="11">
    <source>
        <dbReference type="ARBA" id="ARBA00048600"/>
    </source>
</evidence>
<gene>
    <name evidence="16" type="primary">accC_2</name>
    <name evidence="16" type="ORF">ENSA7_50210</name>
</gene>
<dbReference type="InterPro" id="IPR004549">
    <property type="entry name" value="Acetyl_CoA_COase_biotin_COase"/>
</dbReference>
<feature type="domain" description="Biotin carboxylation" evidence="15">
    <location>
        <begin position="3"/>
        <end position="445"/>
    </location>
</feature>
<dbReference type="Gene3D" id="3.30.470.20">
    <property type="entry name" value="ATP-grasp fold, B domain"/>
    <property type="match status" value="1"/>
</dbReference>
<keyword evidence="6" id="KW-0479">Metal-binding</keyword>
<evidence type="ECO:0000256" key="9">
    <source>
        <dbReference type="ARBA" id="ARBA00022842"/>
    </source>
</evidence>
<dbReference type="GO" id="GO:0046872">
    <property type="term" value="F:metal ion binding"/>
    <property type="evidence" value="ECO:0007669"/>
    <property type="project" value="UniProtKB-KW"/>
</dbReference>
<dbReference type="EMBL" id="PVNL01000101">
    <property type="protein sequence ID" value="PRQ04848.1"/>
    <property type="molecule type" value="Genomic_DNA"/>
</dbReference>
<dbReference type="Pfam" id="PF00289">
    <property type="entry name" value="Biotin_carb_N"/>
    <property type="match status" value="1"/>
</dbReference>
<evidence type="ECO:0000256" key="8">
    <source>
        <dbReference type="ARBA" id="ARBA00022840"/>
    </source>
</evidence>
<dbReference type="InterPro" id="IPR005481">
    <property type="entry name" value="BC-like_N"/>
</dbReference>
<keyword evidence="13" id="KW-0276">Fatty acid metabolism</keyword>
<keyword evidence="13" id="KW-0275">Fatty acid biosynthesis</keyword>
<dbReference type="SUPFAM" id="SSF52440">
    <property type="entry name" value="PreATP-grasp domain"/>
    <property type="match status" value="1"/>
</dbReference>
<dbReference type="GO" id="GO:2001295">
    <property type="term" value="P:malonyl-CoA biosynthetic process"/>
    <property type="evidence" value="ECO:0007669"/>
    <property type="project" value="UniProtKB-UniPathway"/>
</dbReference>
<comment type="pathway">
    <text evidence="2 13">Lipid metabolism; malonyl-CoA biosynthesis; malonyl-CoA from acetyl-CoA: step 1/1.</text>
</comment>
<dbReference type="InterPro" id="IPR011764">
    <property type="entry name" value="Biotin_carboxylation_dom"/>
</dbReference>
<comment type="catalytic activity">
    <reaction evidence="11 13">
        <text>N(6)-biotinyl-L-lysyl-[protein] + hydrogencarbonate + ATP = N(6)-carboxybiotinyl-L-lysyl-[protein] + ADP + phosphate + H(+)</text>
        <dbReference type="Rhea" id="RHEA:13501"/>
        <dbReference type="Rhea" id="RHEA-COMP:10505"/>
        <dbReference type="Rhea" id="RHEA-COMP:10506"/>
        <dbReference type="ChEBI" id="CHEBI:15378"/>
        <dbReference type="ChEBI" id="CHEBI:17544"/>
        <dbReference type="ChEBI" id="CHEBI:30616"/>
        <dbReference type="ChEBI" id="CHEBI:43474"/>
        <dbReference type="ChEBI" id="CHEBI:83144"/>
        <dbReference type="ChEBI" id="CHEBI:83145"/>
        <dbReference type="ChEBI" id="CHEBI:456216"/>
        <dbReference type="EC" id="6.3.4.14"/>
    </reaction>
</comment>
<dbReference type="PROSITE" id="PS50975">
    <property type="entry name" value="ATP_GRASP"/>
    <property type="match status" value="1"/>
</dbReference>
<dbReference type="NCBIfam" id="NF006367">
    <property type="entry name" value="PRK08591.1"/>
    <property type="match status" value="1"/>
</dbReference>
<evidence type="ECO:0000256" key="3">
    <source>
        <dbReference type="ARBA" id="ARBA00011750"/>
    </source>
</evidence>
<proteinExistence type="predicted"/>
<organism evidence="16 17">
    <name type="scientific">Enhygromyxa salina</name>
    <dbReference type="NCBI Taxonomy" id="215803"/>
    <lineage>
        <taxon>Bacteria</taxon>
        <taxon>Pseudomonadati</taxon>
        <taxon>Myxococcota</taxon>
        <taxon>Polyangia</taxon>
        <taxon>Nannocystales</taxon>
        <taxon>Nannocystaceae</taxon>
        <taxon>Enhygromyxa</taxon>
    </lineage>
</organism>
<dbReference type="PANTHER" id="PTHR48095">
    <property type="entry name" value="PYRUVATE CARBOXYLASE SUBUNIT A"/>
    <property type="match status" value="1"/>
</dbReference>
<dbReference type="InterPro" id="IPR011761">
    <property type="entry name" value="ATP-grasp"/>
</dbReference>
<keyword evidence="5 13" id="KW-0436">Ligase</keyword>
<keyword evidence="8 12" id="KW-0067">ATP-binding</keyword>
<reference evidence="16 17" key="1">
    <citation type="submission" date="2018-03" db="EMBL/GenBank/DDBJ databases">
        <title>Draft Genome Sequences of the Obligatory Marine Myxobacteria Enhygromyxa salina SWB007.</title>
        <authorList>
            <person name="Poehlein A."/>
            <person name="Moghaddam J.A."/>
            <person name="Harms H."/>
            <person name="Alanjari M."/>
            <person name="Koenig G.M."/>
            <person name="Daniel R."/>
            <person name="Schaeberle T.F."/>
        </authorList>
    </citation>
    <scope>NUCLEOTIDE SEQUENCE [LARGE SCALE GENOMIC DNA]</scope>
    <source>
        <strain evidence="16 17">SWB007</strain>
    </source>
</reference>
<comment type="subunit">
    <text evidence="3 13">Acetyl-CoA carboxylase is a heterohexamer of biotin carboxyl carrier protein, biotin carboxylase and the two subunits of carboxyl transferase in a 2:2 complex.</text>
</comment>
<evidence type="ECO:0000256" key="1">
    <source>
        <dbReference type="ARBA" id="ARBA00003761"/>
    </source>
</evidence>
<dbReference type="Pfam" id="PF02786">
    <property type="entry name" value="CPSase_L_D2"/>
    <property type="match status" value="1"/>
</dbReference>
<keyword evidence="10 13" id="KW-0092">Biotin</keyword>
<evidence type="ECO:0000256" key="10">
    <source>
        <dbReference type="ARBA" id="ARBA00023267"/>
    </source>
</evidence>
<keyword evidence="13" id="KW-0443">Lipid metabolism</keyword>
<evidence type="ECO:0000256" key="12">
    <source>
        <dbReference type="PROSITE-ProRule" id="PRU00409"/>
    </source>
</evidence>
<evidence type="ECO:0000256" key="7">
    <source>
        <dbReference type="ARBA" id="ARBA00022741"/>
    </source>
</evidence>
<dbReference type="InterPro" id="IPR051602">
    <property type="entry name" value="ACC_Biotin_Carboxylase"/>
</dbReference>
<dbReference type="GO" id="GO:0006633">
    <property type="term" value="P:fatty acid biosynthetic process"/>
    <property type="evidence" value="ECO:0007669"/>
    <property type="project" value="UniProtKB-KW"/>
</dbReference>
<accession>A0A2S9YIB2</accession>
<dbReference type="NCBIfam" id="TIGR00514">
    <property type="entry name" value="accC"/>
    <property type="match status" value="1"/>
</dbReference>
<keyword evidence="7 12" id="KW-0547">Nucleotide-binding</keyword>
<dbReference type="InterPro" id="IPR005479">
    <property type="entry name" value="CPAse_ATP-bd"/>
</dbReference>
<dbReference type="InterPro" id="IPR005482">
    <property type="entry name" value="Biotin_COase_C"/>
</dbReference>
<dbReference type="RefSeq" id="WP_106091918.1">
    <property type="nucleotide sequence ID" value="NZ_PVNL01000101.1"/>
</dbReference>
<evidence type="ECO:0000259" key="14">
    <source>
        <dbReference type="PROSITE" id="PS50975"/>
    </source>
</evidence>
<dbReference type="PROSITE" id="PS00867">
    <property type="entry name" value="CPSASE_2"/>
    <property type="match status" value="1"/>
</dbReference>